<dbReference type="PROSITE" id="PS51473">
    <property type="entry name" value="GNK2"/>
    <property type="match status" value="2"/>
</dbReference>
<reference evidence="8 9" key="1">
    <citation type="submission" date="2020-06" db="EMBL/GenBank/DDBJ databases">
        <title>Transcriptomic and genomic resources for Thalictrum thalictroides and T. hernandezii: Facilitating candidate gene discovery in an emerging model plant lineage.</title>
        <authorList>
            <person name="Arias T."/>
            <person name="Riano-Pachon D.M."/>
            <person name="Di Stilio V.S."/>
        </authorList>
    </citation>
    <scope>NUCLEOTIDE SEQUENCE [LARGE SCALE GENOMIC DNA]</scope>
    <source>
        <strain evidence="9">cv. WT478/WT964</strain>
        <tissue evidence="8">Leaves</tissue>
    </source>
</reference>
<dbReference type="OrthoDB" id="2356065at2759"/>
<dbReference type="Gene3D" id="3.30.200.20">
    <property type="entry name" value="Phosphorylase Kinase, domain 1"/>
    <property type="match status" value="1"/>
</dbReference>
<protein>
    <submittedName>
        <fullName evidence="8">Cysteine-rich receptor-like protein kinase</fullName>
    </submittedName>
</protein>
<comment type="similarity">
    <text evidence="5">Belongs to the cysteine-rich repeat secretory protein family.</text>
</comment>
<dbReference type="GO" id="GO:0016301">
    <property type="term" value="F:kinase activity"/>
    <property type="evidence" value="ECO:0007669"/>
    <property type="project" value="UniProtKB-KW"/>
</dbReference>
<evidence type="ECO:0000256" key="1">
    <source>
        <dbReference type="ARBA" id="ARBA00004613"/>
    </source>
</evidence>
<dbReference type="Gene3D" id="3.30.430.20">
    <property type="entry name" value="Gnk2 domain, C-X8-C-X2-C motif"/>
    <property type="match status" value="2"/>
</dbReference>
<dbReference type="CDD" id="cd23509">
    <property type="entry name" value="Gnk2-like"/>
    <property type="match status" value="2"/>
</dbReference>
<dbReference type="EMBL" id="JABWDY010043725">
    <property type="protein sequence ID" value="KAF5175690.1"/>
    <property type="molecule type" value="Genomic_DNA"/>
</dbReference>
<dbReference type="PANTHER" id="PTHR32411">
    <property type="entry name" value="CYSTEINE-RICH REPEAT SECRETORY PROTEIN 38-RELATED"/>
    <property type="match status" value="1"/>
</dbReference>
<evidence type="ECO:0000256" key="2">
    <source>
        <dbReference type="ARBA" id="ARBA00022525"/>
    </source>
</evidence>
<gene>
    <name evidence="8" type="ORF">FRX31_034723</name>
</gene>
<feature type="non-terminal residue" evidence="8">
    <location>
        <position position="1"/>
    </location>
</feature>
<accession>A0A7J6UTV8</accession>
<dbReference type="AlphaFoldDB" id="A0A7J6UTV8"/>
<dbReference type="InterPro" id="IPR002902">
    <property type="entry name" value="GNK2"/>
</dbReference>
<evidence type="ECO:0000256" key="5">
    <source>
        <dbReference type="ARBA" id="ARBA00038515"/>
    </source>
</evidence>
<dbReference type="InterPro" id="IPR038408">
    <property type="entry name" value="GNK2_sf"/>
</dbReference>
<keyword evidence="6" id="KW-0472">Membrane</keyword>
<name>A0A7J6UTV8_THATH</name>
<keyword evidence="9" id="KW-1185">Reference proteome</keyword>
<keyword evidence="8" id="KW-0675">Receptor</keyword>
<organism evidence="8 9">
    <name type="scientific">Thalictrum thalictroides</name>
    <name type="common">Rue-anemone</name>
    <name type="synonym">Anemone thalictroides</name>
    <dbReference type="NCBI Taxonomy" id="46969"/>
    <lineage>
        <taxon>Eukaryota</taxon>
        <taxon>Viridiplantae</taxon>
        <taxon>Streptophyta</taxon>
        <taxon>Embryophyta</taxon>
        <taxon>Tracheophyta</taxon>
        <taxon>Spermatophyta</taxon>
        <taxon>Magnoliopsida</taxon>
        <taxon>Ranunculales</taxon>
        <taxon>Ranunculaceae</taxon>
        <taxon>Thalictroideae</taxon>
        <taxon>Thalictrum</taxon>
    </lineage>
</organism>
<feature type="domain" description="Gnk2-homologous" evidence="7">
    <location>
        <begin position="1"/>
        <end position="80"/>
    </location>
</feature>
<dbReference type="GO" id="GO:0005576">
    <property type="term" value="C:extracellular region"/>
    <property type="evidence" value="ECO:0007669"/>
    <property type="project" value="UniProtKB-SubCell"/>
</dbReference>
<sequence>MLNLFGTAASRPSRYNSGSTAYTDFKNIYGLVQCTRDLSTTDCSSCRESLRSWIPGCCNRSTGAQIFQKTCYLRYEEYPFVQITVQSPPPPLPPVDASPPESNTVLLSAICSYFILMRIRRNKKKKTPELIYEQDEMGSGDSLQFDLNMIRTATNNFSDANKLGDGGFGAVYKIKLGEIQVELLEHLDTWLLNDLTKVSEAASDEFNHQLAYLLNNLSHSAASRPSKFYSGKTNNKLFSDLQSLVQCTRDLSATDCLSCLQSMIRFIPDCCARSLGAKICSTTCNIIFHAYPFLESPPLYDASGVEASPTQSNRGTGKRKSSTKVVAIVAPTIGLLLVLLAIFAYLRRNKRKRNPETNGEDDLESEQTLQFDLNTIKTATNDFSNVNKLGEGGFGAVYK</sequence>
<keyword evidence="3" id="KW-0732">Signal</keyword>
<comment type="caution">
    <text evidence="8">The sequence shown here is derived from an EMBL/GenBank/DDBJ whole genome shotgun (WGS) entry which is preliminary data.</text>
</comment>
<evidence type="ECO:0000256" key="4">
    <source>
        <dbReference type="ARBA" id="ARBA00022737"/>
    </source>
</evidence>
<proteinExistence type="inferred from homology"/>
<dbReference type="Pfam" id="PF01657">
    <property type="entry name" value="Stress-antifung"/>
    <property type="match status" value="2"/>
</dbReference>
<feature type="domain" description="Gnk2-homologous" evidence="7">
    <location>
        <begin position="188"/>
        <end position="293"/>
    </location>
</feature>
<keyword evidence="6" id="KW-1133">Transmembrane helix</keyword>
<evidence type="ECO:0000313" key="9">
    <source>
        <dbReference type="Proteomes" id="UP000554482"/>
    </source>
</evidence>
<keyword evidence="6" id="KW-0812">Transmembrane</keyword>
<keyword evidence="8" id="KW-0808">Transferase</keyword>
<evidence type="ECO:0000259" key="7">
    <source>
        <dbReference type="PROSITE" id="PS51473"/>
    </source>
</evidence>
<feature type="transmembrane region" description="Helical" evidence="6">
    <location>
        <begin position="325"/>
        <end position="346"/>
    </location>
</feature>
<evidence type="ECO:0000313" key="8">
    <source>
        <dbReference type="EMBL" id="KAF5175690.1"/>
    </source>
</evidence>
<evidence type="ECO:0000256" key="6">
    <source>
        <dbReference type="SAM" id="Phobius"/>
    </source>
</evidence>
<dbReference type="PANTHER" id="PTHR32411:SF43">
    <property type="entry name" value="CYSTEINE-RICH REPEAT SECRETORY PROTEIN 38"/>
    <property type="match status" value="1"/>
</dbReference>
<comment type="subcellular location">
    <subcellularLocation>
        <location evidence="1">Secreted</location>
    </subcellularLocation>
</comment>
<keyword evidence="8" id="KW-0418">Kinase</keyword>
<keyword evidence="2" id="KW-0964">Secreted</keyword>
<evidence type="ECO:0000256" key="3">
    <source>
        <dbReference type="ARBA" id="ARBA00022729"/>
    </source>
</evidence>
<keyword evidence="4" id="KW-0677">Repeat</keyword>
<dbReference type="InterPro" id="IPR050581">
    <property type="entry name" value="CRR_secretory_protein"/>
</dbReference>
<dbReference type="Proteomes" id="UP000554482">
    <property type="component" value="Unassembled WGS sequence"/>
</dbReference>